<dbReference type="EMBL" id="APMP01000005">
    <property type="protein sequence ID" value="ENZ82709.1"/>
    <property type="molecule type" value="Genomic_DNA"/>
</dbReference>
<dbReference type="Pfam" id="PF19315">
    <property type="entry name" value="MC_hydratase"/>
    <property type="match status" value="1"/>
</dbReference>
<dbReference type="AlphaFoldDB" id="R0ELE5"/>
<comment type="caution">
    <text evidence="1">The sequence shown here is derived from an EMBL/GenBank/DDBJ whole genome shotgun (WGS) entry which is preliminary data.</text>
</comment>
<protein>
    <submittedName>
        <fullName evidence="1">L-erythro-3-methylmalyl-CoA dehydratase</fullName>
        <ecNumber evidence="1">4.2.1.-</ecNumber>
    </submittedName>
</protein>
<reference evidence="1 2" key="1">
    <citation type="journal article" date="2013" name="Genome Announc.">
        <title>Draft Genome Sequence for Caulobacter sp. Strain OR37, a Bacterium Tolerant to Heavy Metals.</title>
        <authorList>
            <person name="Utturkar S.M."/>
            <person name="Bollmann A."/>
            <person name="Brzoska R.M."/>
            <person name="Klingeman D.M."/>
            <person name="Epstein S.E."/>
            <person name="Palumbo A.V."/>
            <person name="Brown S.D."/>
        </authorList>
    </citation>
    <scope>NUCLEOTIDE SEQUENCE [LARGE SCALE GENOMIC DNA]</scope>
    <source>
        <strain evidence="1 2">OR37</strain>
    </source>
</reference>
<dbReference type="SUPFAM" id="SSF54637">
    <property type="entry name" value="Thioesterase/thiol ester dehydrase-isomerase"/>
    <property type="match status" value="2"/>
</dbReference>
<dbReference type="InterPro" id="IPR052342">
    <property type="entry name" value="MCH/BMMD"/>
</dbReference>
<dbReference type="InterPro" id="IPR029069">
    <property type="entry name" value="HotDog_dom_sf"/>
</dbReference>
<dbReference type="PATRIC" id="fig|1292034.3.peg.1275"/>
<dbReference type="InterPro" id="IPR016790">
    <property type="entry name" value="Thiol_ester_hydratase_Rv0216"/>
</dbReference>
<accession>R0ELE5</accession>
<dbReference type="Proteomes" id="UP000013063">
    <property type="component" value="Unassembled WGS sequence"/>
</dbReference>
<keyword evidence="2" id="KW-1185">Reference proteome</keyword>
<proteinExistence type="predicted"/>
<dbReference type="EC" id="4.2.1.-" evidence="1"/>
<dbReference type="PANTHER" id="PTHR43664">
    <property type="entry name" value="MONOAMINE OXIDASE-RELATED"/>
    <property type="match status" value="1"/>
</dbReference>
<dbReference type="RefSeq" id="WP_004617175.1">
    <property type="nucleotide sequence ID" value="NZ_APMP01000005.1"/>
</dbReference>
<dbReference type="OrthoDB" id="9796589at2"/>
<dbReference type="GO" id="GO:0016829">
    <property type="term" value="F:lyase activity"/>
    <property type="evidence" value="ECO:0007669"/>
    <property type="project" value="UniProtKB-KW"/>
</dbReference>
<evidence type="ECO:0000313" key="1">
    <source>
        <dbReference type="EMBL" id="ENZ82709.1"/>
    </source>
</evidence>
<dbReference type="Gene3D" id="3.10.129.10">
    <property type="entry name" value="Hotdog Thioesterase"/>
    <property type="match status" value="1"/>
</dbReference>
<dbReference type="PANTHER" id="PTHR43664:SF1">
    <property type="entry name" value="BETA-METHYLMALYL-COA DEHYDRATASE"/>
    <property type="match status" value="1"/>
</dbReference>
<dbReference type="PIRSF" id="PIRSF021494">
    <property type="entry name" value="Rv0216_prd"/>
    <property type="match status" value="1"/>
</dbReference>
<name>R0ELE5_CAUVI</name>
<dbReference type="InterPro" id="IPR048274">
    <property type="entry name" value="MC_hydratase"/>
</dbReference>
<evidence type="ECO:0000313" key="2">
    <source>
        <dbReference type="Proteomes" id="UP000013063"/>
    </source>
</evidence>
<dbReference type="CDD" id="cd03451">
    <property type="entry name" value="FkbR2"/>
    <property type="match status" value="2"/>
</dbReference>
<dbReference type="eggNOG" id="COG2030">
    <property type="taxonomic scope" value="Bacteria"/>
</dbReference>
<keyword evidence="1" id="KW-0456">Lyase</keyword>
<sequence>MSKTDPGRFFEDFRLGQRLVHATPRTITAGDVALYTALYGPRFALFSSDEFARAHGLSGAPVDPLIAFHVVFGKTVPDISLNAVANLGYAEGRFLAPVFPGDTLSAVSDVIGLKENSNRKTGVVYVRTTGTNQRGEAVLSYVRWVMVRKRDAEAEVAEQAVPTLSSAVAPADLVLPPGLDFAGHDWALAGAPHAFEDYEIGEKIDHVDGMAVEEAEHQMATRLWQNTAKVHFNQFERAKDPSGKRLVYGGVVISTAKALSFNGLQNAGLILAINGGRHVAPFFAGATVFAWSQVLDKADLGAAGALRLRLVATKDRPCGDFPDKDGEGTYDPAVILDFDYWAAIPKRG</sequence>
<organism evidence="1 2">
    <name type="scientific">Caulobacter vibrioides OR37</name>
    <dbReference type="NCBI Taxonomy" id="1292034"/>
    <lineage>
        <taxon>Bacteria</taxon>
        <taxon>Pseudomonadati</taxon>
        <taxon>Pseudomonadota</taxon>
        <taxon>Alphaproteobacteria</taxon>
        <taxon>Caulobacterales</taxon>
        <taxon>Caulobacteraceae</taxon>
        <taxon>Caulobacter</taxon>
    </lineage>
</organism>
<gene>
    <name evidence="1" type="ORF">OR37_01285</name>
</gene>
<dbReference type="STRING" id="1292034.OR37_01285"/>